<evidence type="ECO:0000256" key="2">
    <source>
        <dbReference type="ARBA" id="ARBA00022842"/>
    </source>
</evidence>
<dbReference type="PANTHER" id="PTHR13794:SF58">
    <property type="entry name" value="MITOCHONDRIAL ENOLASE SUPERFAMILY MEMBER 1"/>
    <property type="match status" value="1"/>
</dbReference>
<dbReference type="RefSeq" id="WP_133221278.1">
    <property type="nucleotide sequence ID" value="NZ_NRSG01000039.1"/>
</dbReference>
<evidence type="ECO:0000256" key="1">
    <source>
        <dbReference type="ARBA" id="ARBA00022723"/>
    </source>
</evidence>
<dbReference type="InterPro" id="IPR029065">
    <property type="entry name" value="Enolase_C-like"/>
</dbReference>
<comment type="catalytic activity">
    <reaction evidence="4">
        <text>L-rhamnonate = 2-dehydro-3-deoxy-L-rhamnonate + H2O</text>
        <dbReference type="Rhea" id="RHEA:23080"/>
        <dbReference type="ChEBI" id="CHEBI:15377"/>
        <dbReference type="ChEBI" id="CHEBI:58118"/>
        <dbReference type="ChEBI" id="CHEBI:58371"/>
        <dbReference type="EC" id="4.2.1.90"/>
    </reaction>
</comment>
<evidence type="ECO:0000256" key="4">
    <source>
        <dbReference type="HAMAP-Rule" id="MF_01288"/>
    </source>
</evidence>
<organism evidence="6 7">
    <name type="scientific">Paracraurococcus ruber</name>
    <dbReference type="NCBI Taxonomy" id="77675"/>
    <lineage>
        <taxon>Bacteria</taxon>
        <taxon>Pseudomonadati</taxon>
        <taxon>Pseudomonadota</taxon>
        <taxon>Alphaproteobacteria</taxon>
        <taxon>Acetobacterales</taxon>
        <taxon>Roseomonadaceae</taxon>
        <taxon>Paracraurococcus</taxon>
    </lineage>
</organism>
<dbReference type="EMBL" id="NRSG01000039">
    <property type="protein sequence ID" value="MBK1658133.1"/>
    <property type="molecule type" value="Genomic_DNA"/>
</dbReference>
<feature type="binding site" evidence="4">
    <location>
        <position position="48"/>
    </location>
    <ligand>
        <name>substrate</name>
    </ligand>
</feature>
<dbReference type="InterPro" id="IPR036849">
    <property type="entry name" value="Enolase-like_C_sf"/>
</dbReference>
<feature type="site" description="Increases basicity of active site His" evidence="4">
    <location>
        <position position="291"/>
    </location>
</feature>
<keyword evidence="1 4" id="KW-0479">Metal-binding</keyword>
<dbReference type="InterPro" id="IPR018110">
    <property type="entry name" value="Mandel_Rmase/mucon_lact_enz_CS"/>
</dbReference>
<dbReference type="SUPFAM" id="SSF51604">
    <property type="entry name" value="Enolase C-terminal domain-like"/>
    <property type="match status" value="1"/>
</dbReference>
<feature type="site" description="Transition state stabilizer" evidence="4">
    <location>
        <position position="338"/>
    </location>
</feature>
<comment type="miscellaneous">
    <text evidence="4">Reaction proceeds via a syn dehydration.</text>
</comment>
<reference evidence="6 7" key="1">
    <citation type="journal article" date="2020" name="Microorganisms">
        <title>Osmotic Adaptation and Compatible Solute Biosynthesis of Phototrophic Bacteria as Revealed from Genome Analyses.</title>
        <authorList>
            <person name="Imhoff J.F."/>
            <person name="Rahn T."/>
            <person name="Kunzel S."/>
            <person name="Keller A."/>
            <person name="Neulinger S.C."/>
        </authorList>
    </citation>
    <scope>NUCLEOTIDE SEQUENCE [LARGE SCALE GENOMIC DNA]</scope>
    <source>
        <strain evidence="6 7">DSM 15382</strain>
    </source>
</reference>
<dbReference type="InterPro" id="IPR023444">
    <property type="entry name" value="L-Rhamnon_dehydrat"/>
</dbReference>
<evidence type="ECO:0000256" key="3">
    <source>
        <dbReference type="ARBA" id="ARBA00023239"/>
    </source>
</evidence>
<accession>A0ABS1CUG6</accession>
<feature type="domain" description="Mandelate racemase/muconate lactonizing enzyme C-terminal" evidence="5">
    <location>
        <begin position="155"/>
        <end position="261"/>
    </location>
</feature>
<evidence type="ECO:0000313" key="6">
    <source>
        <dbReference type="EMBL" id="MBK1658133.1"/>
    </source>
</evidence>
<dbReference type="InterPro" id="IPR046945">
    <property type="entry name" value="RHMD-like"/>
</dbReference>
<dbReference type="Pfam" id="PF02746">
    <property type="entry name" value="MR_MLE_N"/>
    <property type="match status" value="1"/>
</dbReference>
<dbReference type="Pfam" id="PF13378">
    <property type="entry name" value="MR_MLE_C"/>
    <property type="match status" value="1"/>
</dbReference>
<dbReference type="InterPro" id="IPR013342">
    <property type="entry name" value="Mandelate_racemase_C"/>
</dbReference>
<dbReference type="Gene3D" id="3.20.20.120">
    <property type="entry name" value="Enolase-like C-terminal domain"/>
    <property type="match status" value="1"/>
</dbReference>
<dbReference type="InterPro" id="IPR029017">
    <property type="entry name" value="Enolase-like_N"/>
</dbReference>
<dbReference type="SFLD" id="SFLDG00179">
    <property type="entry name" value="mandelate_racemase"/>
    <property type="match status" value="1"/>
</dbReference>
<dbReference type="HAMAP" id="MF_01288">
    <property type="entry name" value="Rhamnon_dehydrat"/>
    <property type="match status" value="1"/>
</dbReference>
<evidence type="ECO:0000259" key="5">
    <source>
        <dbReference type="SMART" id="SM00922"/>
    </source>
</evidence>
<dbReference type="SFLD" id="SFLDS00001">
    <property type="entry name" value="Enolase"/>
    <property type="match status" value="1"/>
</dbReference>
<dbReference type="PROSITE" id="PS00908">
    <property type="entry name" value="MR_MLE_1"/>
    <property type="match status" value="1"/>
</dbReference>
<keyword evidence="2 4" id="KW-0460">Magnesium</keyword>
<sequence>MPVPKVKHVRASVVRGGGGDYHDQADGHWIDDHVASPMARYPEYRASRRAFGIDVLGTLVVEVEADDGTTGFAITTAGEPGAFIVEKHLARFIEGRPITEIERAWDQMYFATQFYGRRGLVVNAISAVDLALWDLLGKWRGEPVHALLGGPVRDELVFYATGARPDLAKQMGFIGGKLPLQHGPAEGEEGLRRNLAKLAEMRSRVGEDFWLMWDCWMSLDLDYATRLAWGAREHRLKWLEECLSPDDYWGQAALRKALPPGMLLTAGEHEATRWGFRLLLEMGCCDIIQPDVNWCGGLTELLRISALADAHGAMMVPHGSGPYSYHVVCTRQNSPFTEIILTAPQADRVQPAFHPLLLDEPVPENGRLKVSALDRPGFGVRLNPDCALHRPYPR</sequence>
<comment type="similarity">
    <text evidence="4">Belongs to the mandelate racemase/muconate lactonizing enzyme family. RhamD subfamily.</text>
</comment>
<feature type="binding site" evidence="4">
    <location>
        <position position="268"/>
    </location>
    <ligand>
        <name>Mg(2+)</name>
        <dbReference type="ChEBI" id="CHEBI:18420"/>
    </ligand>
</feature>
<feature type="active site" description="Proton acceptor" evidence="4">
    <location>
        <position position="318"/>
    </location>
</feature>
<dbReference type="SUPFAM" id="SSF54826">
    <property type="entry name" value="Enolase N-terminal domain-like"/>
    <property type="match status" value="1"/>
</dbReference>
<dbReference type="NCBIfam" id="NF011968">
    <property type="entry name" value="PRK15440.1"/>
    <property type="match status" value="1"/>
</dbReference>
<keyword evidence="3 4" id="KW-0456">Lyase</keyword>
<gene>
    <name evidence="4" type="primary">rhmD</name>
    <name evidence="6" type="ORF">CKO45_07810</name>
</gene>
<proteinExistence type="inferred from homology"/>
<feature type="binding site" evidence="4">
    <location>
        <position position="22"/>
    </location>
    <ligand>
        <name>substrate</name>
    </ligand>
</feature>
<keyword evidence="7" id="KW-1185">Reference proteome</keyword>
<dbReference type="Gene3D" id="3.30.390.10">
    <property type="entry name" value="Enolase-like, N-terminal domain"/>
    <property type="match status" value="1"/>
</dbReference>
<dbReference type="SFLD" id="SFLDF00006">
    <property type="entry name" value="rhamnonate_dehydratase"/>
    <property type="match status" value="1"/>
</dbReference>
<feature type="binding site" evidence="4">
    <location>
        <position position="338"/>
    </location>
    <ligand>
        <name>substrate</name>
    </ligand>
</feature>
<name>A0ABS1CUG6_9PROT</name>
<comment type="caution">
    <text evidence="6">The sequence shown here is derived from an EMBL/GenBank/DDBJ whole genome shotgun (WGS) entry which is preliminary data.</text>
</comment>
<evidence type="ECO:0000313" key="7">
    <source>
        <dbReference type="Proteomes" id="UP000697995"/>
    </source>
</evidence>
<comment type="subunit">
    <text evidence="4">Homooctamer; tetramer of dimers.</text>
</comment>
<dbReference type="Proteomes" id="UP000697995">
    <property type="component" value="Unassembled WGS sequence"/>
</dbReference>
<comment type="cofactor">
    <cofactor evidence="4">
        <name>Mg(2+)</name>
        <dbReference type="ChEBI" id="CHEBI:18420"/>
    </cofactor>
    <text evidence="4">Binds 1 Mg(2+) ion per subunit.</text>
</comment>
<dbReference type="SMART" id="SM00922">
    <property type="entry name" value="MR_MLE"/>
    <property type="match status" value="1"/>
</dbReference>
<dbReference type="PANTHER" id="PTHR13794">
    <property type="entry name" value="ENOLASE SUPERFAMILY, MANDELATE RACEMASE"/>
    <property type="match status" value="1"/>
</dbReference>
<comment type="function">
    <text evidence="4">Catalyzes the dehydration of L-rhamnonate to 2-keto-3-deoxy-L-rhamnonate (KDR).</text>
</comment>
<feature type="binding site" evidence="4">
    <location>
        <position position="240"/>
    </location>
    <ligand>
        <name>Mg(2+)</name>
        <dbReference type="ChEBI" id="CHEBI:18420"/>
    </ligand>
</feature>
<protein>
    <recommendedName>
        <fullName evidence="4">L-rhamnonate dehydratase</fullName>
        <shortName evidence="4">RhamD</shortName>
        <ecNumber evidence="4">4.2.1.90</ecNumber>
    </recommendedName>
</protein>
<dbReference type="EC" id="4.2.1.90" evidence="4"/>
<dbReference type="InterPro" id="IPR013341">
    <property type="entry name" value="Mandelate_racemase_N_dom"/>
</dbReference>
<feature type="binding site" evidence="4">
    <location>
        <position position="214"/>
    </location>
    <ligand>
        <name>Mg(2+)</name>
        <dbReference type="ChEBI" id="CHEBI:18420"/>
    </ligand>
</feature>